<protein>
    <submittedName>
        <fullName evidence="2">Uncharacterized protein</fullName>
    </submittedName>
</protein>
<reference evidence="2 3" key="1">
    <citation type="submission" date="2021-06" db="EMBL/GenBank/DDBJ databases">
        <title>Caerostris extrusa draft genome.</title>
        <authorList>
            <person name="Kono N."/>
            <person name="Arakawa K."/>
        </authorList>
    </citation>
    <scope>NUCLEOTIDE SEQUENCE [LARGE SCALE GENOMIC DNA]</scope>
</reference>
<keyword evidence="3" id="KW-1185">Reference proteome</keyword>
<sequence>MFGNFFCTLRNNYPLFADFLTFPHNNLRILHSRSVNISGEPNPVFSRRRRAVFRPLCRRRACLSGKCDPYKLALILPALIVSSRVCFLTLIPCLSFTVHNFKQSHFVLMFGAQFKIVVVPFAAWPGNWVVLVHTGSVSQRAPDNALEKDLITQRSG</sequence>
<feature type="transmembrane region" description="Helical" evidence="1">
    <location>
        <begin position="74"/>
        <end position="94"/>
    </location>
</feature>
<proteinExistence type="predicted"/>
<dbReference type="EMBL" id="BPLR01010067">
    <property type="protein sequence ID" value="GIY36607.1"/>
    <property type="molecule type" value="Genomic_DNA"/>
</dbReference>
<feature type="transmembrane region" description="Helical" evidence="1">
    <location>
        <begin position="106"/>
        <end position="124"/>
    </location>
</feature>
<evidence type="ECO:0000313" key="2">
    <source>
        <dbReference type="EMBL" id="GIY36607.1"/>
    </source>
</evidence>
<accession>A0AAV4ST89</accession>
<dbReference type="Proteomes" id="UP001054945">
    <property type="component" value="Unassembled WGS sequence"/>
</dbReference>
<keyword evidence="1" id="KW-0472">Membrane</keyword>
<evidence type="ECO:0000256" key="1">
    <source>
        <dbReference type="SAM" id="Phobius"/>
    </source>
</evidence>
<name>A0AAV4ST89_CAEEX</name>
<organism evidence="2 3">
    <name type="scientific">Caerostris extrusa</name>
    <name type="common">Bark spider</name>
    <name type="synonym">Caerostris bankana</name>
    <dbReference type="NCBI Taxonomy" id="172846"/>
    <lineage>
        <taxon>Eukaryota</taxon>
        <taxon>Metazoa</taxon>
        <taxon>Ecdysozoa</taxon>
        <taxon>Arthropoda</taxon>
        <taxon>Chelicerata</taxon>
        <taxon>Arachnida</taxon>
        <taxon>Araneae</taxon>
        <taxon>Araneomorphae</taxon>
        <taxon>Entelegynae</taxon>
        <taxon>Araneoidea</taxon>
        <taxon>Araneidae</taxon>
        <taxon>Caerostris</taxon>
    </lineage>
</organism>
<keyword evidence="1" id="KW-1133">Transmembrane helix</keyword>
<evidence type="ECO:0000313" key="3">
    <source>
        <dbReference type="Proteomes" id="UP001054945"/>
    </source>
</evidence>
<comment type="caution">
    <text evidence="2">The sequence shown here is derived from an EMBL/GenBank/DDBJ whole genome shotgun (WGS) entry which is preliminary data.</text>
</comment>
<keyword evidence="1" id="KW-0812">Transmembrane</keyword>
<dbReference type="AlphaFoldDB" id="A0AAV4ST89"/>
<gene>
    <name evidence="2" type="ORF">CEXT_675431</name>
</gene>